<keyword evidence="1" id="KW-1133">Transmembrane helix</keyword>
<dbReference type="InterPro" id="IPR046703">
    <property type="entry name" value="DUF6776"/>
</dbReference>
<keyword evidence="1" id="KW-0812">Transmembrane</keyword>
<evidence type="ECO:0008006" key="4">
    <source>
        <dbReference type="Google" id="ProtNLM"/>
    </source>
</evidence>
<evidence type="ECO:0000313" key="2">
    <source>
        <dbReference type="EMBL" id="MCL1043994.1"/>
    </source>
</evidence>
<dbReference type="RefSeq" id="WP_102529723.1">
    <property type="nucleotide sequence ID" value="NZ_JAKIKU010000001.1"/>
</dbReference>
<accession>A0ABT0KK52</accession>
<keyword evidence="1" id="KW-0472">Membrane</keyword>
<comment type="caution">
    <text evidence="2">The sequence shown here is derived from an EMBL/GenBank/DDBJ whole genome shotgun (WGS) entry which is preliminary data.</text>
</comment>
<sequence length="237" mass="26949">MLNYHRLLDRLQVQERKFRSSGLYLSALIIISFIVGVLSHTIFISEVVEPQHEAVEITALKTELRQQSHVVSRLDIALSIEKEANANMKQMFSKQIQQQKTLEQELAFYRSLVSPEKEVDGVAIHGLELSKGLLPNSYQMRLILTQLQKRKNSVKGVADIVLVGVQGEKQVEISLSDLDIETFKFGFRYFQMFDAEISLPQDFDLQRIKAVVQVQANRGVKGGSIEQTFEIAELLES</sequence>
<evidence type="ECO:0000313" key="3">
    <source>
        <dbReference type="Proteomes" id="UP001202134"/>
    </source>
</evidence>
<organism evidence="2 3">
    <name type="scientific">Shewanella electrodiphila</name>
    <dbReference type="NCBI Taxonomy" id="934143"/>
    <lineage>
        <taxon>Bacteria</taxon>
        <taxon>Pseudomonadati</taxon>
        <taxon>Pseudomonadota</taxon>
        <taxon>Gammaproteobacteria</taxon>
        <taxon>Alteromonadales</taxon>
        <taxon>Shewanellaceae</taxon>
        <taxon>Shewanella</taxon>
    </lineage>
</organism>
<name>A0ABT0KK52_9GAMM</name>
<dbReference type="Pfam" id="PF20567">
    <property type="entry name" value="DUF6776"/>
    <property type="match status" value="1"/>
</dbReference>
<protein>
    <recommendedName>
        <fullName evidence="4">MSHA biogenesis protein MshJ</fullName>
    </recommendedName>
</protein>
<evidence type="ECO:0000256" key="1">
    <source>
        <dbReference type="SAM" id="Phobius"/>
    </source>
</evidence>
<proteinExistence type="predicted"/>
<feature type="transmembrane region" description="Helical" evidence="1">
    <location>
        <begin position="21"/>
        <end position="43"/>
    </location>
</feature>
<gene>
    <name evidence="2" type="ORF">L2737_01425</name>
</gene>
<keyword evidence="3" id="KW-1185">Reference proteome</keyword>
<reference evidence="2 3" key="1">
    <citation type="submission" date="2022-01" db="EMBL/GenBank/DDBJ databases">
        <title>Whole genome-based taxonomy of the Shewanellaceae.</title>
        <authorList>
            <person name="Martin-Rodriguez A.J."/>
        </authorList>
    </citation>
    <scope>NUCLEOTIDE SEQUENCE [LARGE SCALE GENOMIC DNA]</scope>
    <source>
        <strain evidence="2 3">DSM 24955</strain>
    </source>
</reference>
<dbReference type="Proteomes" id="UP001202134">
    <property type="component" value="Unassembled WGS sequence"/>
</dbReference>
<dbReference type="EMBL" id="JAKIKU010000001">
    <property type="protein sequence ID" value="MCL1043994.1"/>
    <property type="molecule type" value="Genomic_DNA"/>
</dbReference>